<accession>A0A4Q0MHF4</accession>
<dbReference type="Proteomes" id="UP000289708">
    <property type="component" value="Unassembled WGS sequence"/>
</dbReference>
<comment type="caution">
    <text evidence="1">The sequence shown here is derived from an EMBL/GenBank/DDBJ whole genome shotgun (WGS) entry which is preliminary data.</text>
</comment>
<evidence type="ECO:0000313" key="1">
    <source>
        <dbReference type="EMBL" id="RXF72733.1"/>
    </source>
</evidence>
<feature type="non-terminal residue" evidence="1">
    <location>
        <position position="1"/>
    </location>
</feature>
<dbReference type="InterPro" id="IPR024091">
    <property type="entry name" value="LnmK-like_bifun_acyl/decarbox"/>
</dbReference>
<evidence type="ECO:0000313" key="2">
    <source>
        <dbReference type="Proteomes" id="UP000289708"/>
    </source>
</evidence>
<gene>
    <name evidence="1" type="ORF">EK403_13820</name>
</gene>
<dbReference type="EMBL" id="RYFI01000013">
    <property type="protein sequence ID" value="RXF72733.1"/>
    <property type="molecule type" value="Genomic_DNA"/>
</dbReference>
<sequence>GALPNRLRKDRWDAHRGFRRDSAAELGTYAIRPCPTQDFNGAELLYFVSYPAFADRAEWDLLDLPAAGVATRDREVVFHGNLDPGERLSLTLRGVKRSPAGLGHWIQVSGAVDGRLLAEIFTMKAIAADR</sequence>
<dbReference type="RefSeq" id="WP_342633784.1">
    <property type="nucleotide sequence ID" value="NZ_RYFI01000013.1"/>
</dbReference>
<dbReference type="AlphaFoldDB" id="A0A4Q0MHF4"/>
<dbReference type="NCBIfam" id="TIGR04098">
    <property type="entry name" value="LnmK_bifunc"/>
    <property type="match status" value="1"/>
</dbReference>
<reference evidence="1 2" key="1">
    <citation type="submission" date="2018-12" db="EMBL/GenBank/DDBJ databases">
        <title>bacterium Hansschlegelia zhihuaiae S113.</title>
        <authorList>
            <person name="He J."/>
        </authorList>
    </citation>
    <scope>NUCLEOTIDE SEQUENCE [LARGE SCALE GENOMIC DNA]</scope>
    <source>
        <strain evidence="1 2">S 113</strain>
    </source>
</reference>
<dbReference type="Gene3D" id="3.10.129.10">
    <property type="entry name" value="Hotdog Thioesterase"/>
    <property type="match status" value="1"/>
</dbReference>
<proteinExistence type="predicted"/>
<name>A0A4Q0MHF4_9HYPH</name>
<organism evidence="1 2">
    <name type="scientific">Hansschlegelia zhihuaiae</name>
    <dbReference type="NCBI Taxonomy" id="405005"/>
    <lineage>
        <taxon>Bacteria</taxon>
        <taxon>Pseudomonadati</taxon>
        <taxon>Pseudomonadota</taxon>
        <taxon>Alphaproteobacteria</taxon>
        <taxon>Hyphomicrobiales</taxon>
        <taxon>Methylopilaceae</taxon>
        <taxon>Hansschlegelia</taxon>
    </lineage>
</organism>
<protein>
    <submittedName>
        <fullName evidence="1">Uncharacterized protein</fullName>
    </submittedName>
</protein>
<keyword evidence="2" id="KW-1185">Reference proteome</keyword>